<dbReference type="AlphaFoldDB" id="A0A1I1G3B8"/>
<reference evidence="2 3" key="1">
    <citation type="submission" date="2016-10" db="EMBL/GenBank/DDBJ databases">
        <authorList>
            <person name="de Groot N.N."/>
        </authorList>
    </citation>
    <scope>NUCLEOTIDE SEQUENCE [LARGE SCALE GENOMIC DNA]</scope>
    <source>
        <strain evidence="2 3">DSM 26130</strain>
    </source>
</reference>
<dbReference type="EMBL" id="FOLQ01000001">
    <property type="protein sequence ID" value="SFC04328.1"/>
    <property type="molecule type" value="Genomic_DNA"/>
</dbReference>
<dbReference type="OrthoDB" id="5360192at2"/>
<feature type="transmembrane region" description="Helical" evidence="1">
    <location>
        <begin position="103"/>
        <end position="126"/>
    </location>
</feature>
<feature type="transmembrane region" description="Helical" evidence="1">
    <location>
        <begin position="35"/>
        <end position="56"/>
    </location>
</feature>
<organism evidence="2 3">
    <name type="scientific">Spirosoma endophyticum</name>
    <dbReference type="NCBI Taxonomy" id="662367"/>
    <lineage>
        <taxon>Bacteria</taxon>
        <taxon>Pseudomonadati</taxon>
        <taxon>Bacteroidota</taxon>
        <taxon>Cytophagia</taxon>
        <taxon>Cytophagales</taxon>
        <taxon>Cytophagaceae</taxon>
        <taxon>Spirosoma</taxon>
    </lineage>
</organism>
<dbReference type="STRING" id="662367.SAMN05216167_101339"/>
<protein>
    <recommendedName>
        <fullName evidence="4">DUF2809 domain-containing protein</fullName>
    </recommendedName>
</protein>
<accession>A0A1I1G3B8</accession>
<evidence type="ECO:0000313" key="2">
    <source>
        <dbReference type="EMBL" id="SFC04328.1"/>
    </source>
</evidence>
<dbReference type="InterPro" id="IPR021257">
    <property type="entry name" value="DUF2809"/>
</dbReference>
<evidence type="ECO:0000313" key="3">
    <source>
        <dbReference type="Proteomes" id="UP000198598"/>
    </source>
</evidence>
<sequence>MPGIQRNRLIYNALAIVVLLLGLASRRFFGEIPFVRTYVGDVLWALMVFFGFALIFNHWPTRTVVLAALLFSFGIEVSQLYHAPWIDSIRATRLGGLVLGFSFVWSDLLCYSLGIAVGFLVETVLIPTRFWRADRT</sequence>
<dbReference type="RefSeq" id="WP_093822720.1">
    <property type="nucleotide sequence ID" value="NZ_FOLQ01000001.1"/>
</dbReference>
<dbReference type="Proteomes" id="UP000198598">
    <property type="component" value="Unassembled WGS sequence"/>
</dbReference>
<keyword evidence="1" id="KW-1133">Transmembrane helix</keyword>
<evidence type="ECO:0000256" key="1">
    <source>
        <dbReference type="SAM" id="Phobius"/>
    </source>
</evidence>
<name>A0A1I1G3B8_9BACT</name>
<keyword evidence="1" id="KW-0472">Membrane</keyword>
<feature type="transmembrane region" description="Helical" evidence="1">
    <location>
        <begin position="63"/>
        <end position="83"/>
    </location>
</feature>
<gene>
    <name evidence="2" type="ORF">SAMN05216167_101339</name>
</gene>
<dbReference type="Pfam" id="PF10990">
    <property type="entry name" value="DUF2809"/>
    <property type="match status" value="1"/>
</dbReference>
<evidence type="ECO:0008006" key="4">
    <source>
        <dbReference type="Google" id="ProtNLM"/>
    </source>
</evidence>
<keyword evidence="1" id="KW-0812">Transmembrane</keyword>
<feature type="transmembrane region" description="Helical" evidence="1">
    <location>
        <begin position="9"/>
        <end position="29"/>
    </location>
</feature>
<proteinExistence type="predicted"/>
<keyword evidence="3" id="KW-1185">Reference proteome</keyword>